<dbReference type="InterPro" id="IPR024079">
    <property type="entry name" value="MetalloPept_cat_dom_sf"/>
</dbReference>
<dbReference type="PRINTS" id="PR00768">
    <property type="entry name" value="DEUTEROLYSIN"/>
</dbReference>
<evidence type="ECO:0000256" key="14">
    <source>
        <dbReference type="PIRSR" id="PIRSR601384-1"/>
    </source>
</evidence>
<evidence type="ECO:0000256" key="6">
    <source>
        <dbReference type="ARBA" id="ARBA00022685"/>
    </source>
</evidence>
<name>A0A0U5GNN4_ASPCI</name>
<evidence type="ECO:0000256" key="16">
    <source>
        <dbReference type="PIRSR" id="PIRSR601384-3"/>
    </source>
</evidence>
<dbReference type="InterPro" id="IPR029463">
    <property type="entry name" value="Lys_MEP"/>
</dbReference>
<evidence type="ECO:0000313" key="20">
    <source>
        <dbReference type="Proteomes" id="UP000054771"/>
    </source>
</evidence>
<comment type="cofactor">
    <cofactor evidence="15 17">
        <name>Zn(2+)</name>
        <dbReference type="ChEBI" id="CHEBI:29105"/>
    </cofactor>
    <text evidence="15 17">Binds 1 zinc ion per subunit.</text>
</comment>
<evidence type="ECO:0000256" key="5">
    <source>
        <dbReference type="ARBA" id="ARBA00022670"/>
    </source>
</evidence>
<dbReference type="GO" id="GO:0006508">
    <property type="term" value="P:proteolysis"/>
    <property type="evidence" value="ECO:0007669"/>
    <property type="project" value="UniProtKB-KW"/>
</dbReference>
<evidence type="ECO:0000256" key="15">
    <source>
        <dbReference type="PIRSR" id="PIRSR601384-2"/>
    </source>
</evidence>
<evidence type="ECO:0000256" key="2">
    <source>
        <dbReference type="ARBA" id="ARBA00004613"/>
    </source>
</evidence>
<dbReference type="GO" id="GO:0046872">
    <property type="term" value="F:metal ion binding"/>
    <property type="evidence" value="ECO:0007669"/>
    <property type="project" value="UniProtKB-KW"/>
</dbReference>
<evidence type="ECO:0000259" key="18">
    <source>
        <dbReference type="SMART" id="SM01351"/>
    </source>
</evidence>
<dbReference type="InterPro" id="IPR001384">
    <property type="entry name" value="Peptidase_M35"/>
</dbReference>
<dbReference type="STRING" id="454130.A0A0U5GNN4"/>
<keyword evidence="13" id="KW-1015">Disulfide bond</keyword>
<evidence type="ECO:0000256" key="9">
    <source>
        <dbReference type="ARBA" id="ARBA00022801"/>
    </source>
</evidence>
<evidence type="ECO:0000256" key="17">
    <source>
        <dbReference type="RuleBase" id="RU361126"/>
    </source>
</evidence>
<evidence type="ECO:0000256" key="3">
    <source>
        <dbReference type="ARBA" id="ARBA00010279"/>
    </source>
</evidence>
<sequence length="408" mass="43276">MAIRSRCDPRCCSSSSIRSSSLYSSLIMRFITPVALLALMQGISASPVDVKLNTPGLHVTLEQVDNTRIKAVVKNTGSKEVTFVHLNFFQDSAPVKKVSLFRDSNEIEFQGIKYTLKTTELTEDVLTSLAPGAEIEDIFDIASTSDLSEGGSITLRSQGSVPIVTGTEITGSIPFDSNELTITVDGAEAAKVAHVGHLAARTRITSCSGSRSSSLQTALRNTVTLASNAANAALQGGSRFTRFFKTDSSSTRNAVAARFRAIASEASSTSSGATTYYCQDPYGYCSPNVLAYALPASNIIANCDIYYSALPAVTGSCYAQDQVGTTLHEFTHTPGVYSPGTQDYAYGYSASTALSASQALNNADSYALFANGMSSPCSWYSCEVVLTSNSCLPRLLGSSRKPLVSRLG</sequence>
<gene>
    <name evidence="19" type="ORF">ASPCAL03172</name>
</gene>
<feature type="domain" description="Lysine-specific metallo-endopeptidase" evidence="18">
    <location>
        <begin position="227"/>
        <end position="371"/>
    </location>
</feature>
<proteinExistence type="inferred from homology"/>
<evidence type="ECO:0000256" key="8">
    <source>
        <dbReference type="ARBA" id="ARBA00022729"/>
    </source>
</evidence>
<comment type="similarity">
    <text evidence="3 17">Belongs to the peptidase M35 family.</text>
</comment>
<evidence type="ECO:0000256" key="4">
    <source>
        <dbReference type="ARBA" id="ARBA00022525"/>
    </source>
</evidence>
<evidence type="ECO:0000256" key="13">
    <source>
        <dbReference type="ARBA" id="ARBA00023157"/>
    </source>
</evidence>
<evidence type="ECO:0000256" key="1">
    <source>
        <dbReference type="ARBA" id="ARBA00001187"/>
    </source>
</evidence>
<feature type="binding site" evidence="15">
    <location>
        <position position="332"/>
    </location>
    <ligand>
        <name>Zn(2+)</name>
        <dbReference type="ChEBI" id="CHEBI:29105"/>
        <note>catalytic</note>
    </ligand>
</feature>
<dbReference type="GO" id="GO:0004222">
    <property type="term" value="F:metalloendopeptidase activity"/>
    <property type="evidence" value="ECO:0007669"/>
    <property type="project" value="InterPro"/>
</dbReference>
<comment type="function">
    <text evidence="17">Secreted metalloproteinase that allows assimilation of proteinaceous substrates. Shows high activities on basic nuclear substrates such as histone and protamine.</text>
</comment>
<feature type="disulfide bond" evidence="16">
    <location>
        <begin position="285"/>
        <end position="303"/>
    </location>
</feature>
<dbReference type="Proteomes" id="UP000054771">
    <property type="component" value="Unassembled WGS sequence"/>
</dbReference>
<dbReference type="InterPro" id="IPR050414">
    <property type="entry name" value="Fungal_M35_metalloproteases"/>
</dbReference>
<keyword evidence="12" id="KW-0865">Zymogen</keyword>
<evidence type="ECO:0000256" key="11">
    <source>
        <dbReference type="ARBA" id="ARBA00023049"/>
    </source>
</evidence>
<comment type="catalytic activity">
    <reaction evidence="1 17">
        <text>Preferential cleavage of bonds with hydrophobic residues in P1'. Also 3-Asn-|-Gln-4 and 8-Gly-|-Ser-9 bonds in insulin B chain.</text>
        <dbReference type="EC" id="3.4.24.39"/>
    </reaction>
</comment>
<reference evidence="20" key="1">
    <citation type="journal article" date="2016" name="Genome Announc.">
        <title>Draft genome sequences of fungus Aspergillus calidoustus.</title>
        <authorList>
            <person name="Horn F."/>
            <person name="Linde J."/>
            <person name="Mattern D.J."/>
            <person name="Walther G."/>
            <person name="Guthke R."/>
            <person name="Scherlach K."/>
            <person name="Martin K."/>
            <person name="Brakhage A.A."/>
            <person name="Petzke L."/>
            <person name="Valiante V."/>
        </authorList>
    </citation>
    <scope>NUCLEOTIDE SEQUENCE [LARGE SCALE GENOMIC DNA]</scope>
    <source>
        <strain evidence="20">SF006504</strain>
    </source>
</reference>
<feature type="binding site" evidence="15">
    <location>
        <position position="328"/>
    </location>
    <ligand>
        <name>Zn(2+)</name>
        <dbReference type="ChEBI" id="CHEBI:29105"/>
        <note>catalytic</note>
    </ligand>
</feature>
<dbReference type="Pfam" id="PF02102">
    <property type="entry name" value="Peptidase_M35"/>
    <property type="match status" value="1"/>
</dbReference>
<organism evidence="19 20">
    <name type="scientific">Aspergillus calidoustus</name>
    <dbReference type="NCBI Taxonomy" id="454130"/>
    <lineage>
        <taxon>Eukaryota</taxon>
        <taxon>Fungi</taxon>
        <taxon>Dikarya</taxon>
        <taxon>Ascomycota</taxon>
        <taxon>Pezizomycotina</taxon>
        <taxon>Eurotiomycetes</taxon>
        <taxon>Eurotiomycetidae</taxon>
        <taxon>Eurotiales</taxon>
        <taxon>Aspergillaceae</taxon>
        <taxon>Aspergillus</taxon>
        <taxon>Aspergillus subgen. Nidulantes</taxon>
    </lineage>
</organism>
<dbReference type="Gene3D" id="2.60.40.2970">
    <property type="match status" value="1"/>
</dbReference>
<dbReference type="OMA" id="NEIANCD"/>
<keyword evidence="7 15" id="KW-0479">Metal-binding</keyword>
<dbReference type="PANTHER" id="PTHR37016:SF3">
    <property type="entry name" value="NEUTRAL PROTEASE 2-RELATED"/>
    <property type="match status" value="1"/>
</dbReference>
<dbReference type="OrthoDB" id="412874at2759"/>
<keyword evidence="9 17" id="KW-0378">Hydrolase</keyword>
<feature type="binding site" evidence="15">
    <location>
        <position position="343"/>
    </location>
    <ligand>
        <name>Zn(2+)</name>
        <dbReference type="ChEBI" id="CHEBI:29105"/>
        <note>catalytic</note>
    </ligand>
</feature>
<dbReference type="EMBL" id="CDMC01000002">
    <property type="protein sequence ID" value="CEN60739.1"/>
    <property type="molecule type" value="Genomic_DNA"/>
</dbReference>
<keyword evidence="20" id="KW-1185">Reference proteome</keyword>
<keyword evidence="6 17" id="KW-0165">Cleavage on pair of basic residues</keyword>
<comment type="subcellular location">
    <subcellularLocation>
        <location evidence="2 17">Secreted</location>
    </subcellularLocation>
</comment>
<dbReference type="GO" id="GO:0005576">
    <property type="term" value="C:extracellular region"/>
    <property type="evidence" value="ECO:0007669"/>
    <property type="project" value="UniProtKB-SubCell"/>
</dbReference>
<evidence type="ECO:0000256" key="10">
    <source>
        <dbReference type="ARBA" id="ARBA00022833"/>
    </source>
</evidence>
<dbReference type="CDD" id="cd11008">
    <property type="entry name" value="M35_deuterolysin_like"/>
    <property type="match status" value="1"/>
</dbReference>
<dbReference type="SUPFAM" id="SSF55486">
    <property type="entry name" value="Metalloproteases ('zincins'), catalytic domain"/>
    <property type="match status" value="1"/>
</dbReference>
<keyword evidence="10 15" id="KW-0862">Zinc</keyword>
<keyword evidence="8" id="KW-0732">Signal</keyword>
<dbReference type="Gene3D" id="3.40.390.10">
    <property type="entry name" value="Collagenase (Catalytic Domain)"/>
    <property type="match status" value="1"/>
</dbReference>
<feature type="active site" evidence="14">
    <location>
        <position position="329"/>
    </location>
</feature>
<evidence type="ECO:0000256" key="12">
    <source>
        <dbReference type="ARBA" id="ARBA00023145"/>
    </source>
</evidence>
<accession>A0A0U5GNN4</accession>
<feature type="disulfide bond" evidence="16">
    <location>
        <begin position="207"/>
        <end position="278"/>
    </location>
</feature>
<dbReference type="SMART" id="SM01351">
    <property type="entry name" value="Aspzincin_M35"/>
    <property type="match status" value="1"/>
</dbReference>
<dbReference type="AlphaFoldDB" id="A0A0U5GNN4"/>
<keyword evidence="5 17" id="KW-0645">Protease</keyword>
<keyword evidence="11 17" id="KW-0482">Metalloprotease</keyword>
<keyword evidence="4 17" id="KW-0964">Secreted</keyword>
<dbReference type="PANTHER" id="PTHR37016">
    <property type="match status" value="1"/>
</dbReference>
<protein>
    <recommendedName>
        <fullName evidence="17">Neutral protease 2</fullName>
        <ecNumber evidence="17">3.4.24.39</ecNumber>
    </recommendedName>
    <alternativeName>
        <fullName evidence="17">Deuterolysin</fullName>
    </alternativeName>
</protein>
<dbReference type="EC" id="3.4.24.39" evidence="17"/>
<evidence type="ECO:0000256" key="7">
    <source>
        <dbReference type="ARBA" id="ARBA00022723"/>
    </source>
</evidence>
<evidence type="ECO:0000313" key="19">
    <source>
        <dbReference type="EMBL" id="CEN60739.1"/>
    </source>
</evidence>